<dbReference type="GO" id="GO:0019646">
    <property type="term" value="P:aerobic electron transport chain"/>
    <property type="evidence" value="ECO:0007669"/>
    <property type="project" value="TreeGrafter"/>
</dbReference>
<dbReference type="GO" id="GO:0003955">
    <property type="term" value="F:NAD(P)H dehydrogenase (quinone) activity"/>
    <property type="evidence" value="ECO:0007669"/>
    <property type="project" value="TreeGrafter"/>
</dbReference>
<comment type="similarity">
    <text evidence="2">Belongs to the NADH dehydrogenase family.</text>
</comment>
<keyword evidence="3" id="KW-0285">Flavoprotein</keyword>
<keyword evidence="4" id="KW-0274">FAD</keyword>
<dbReference type="Proteomes" id="UP000315289">
    <property type="component" value="Unassembled WGS sequence"/>
</dbReference>
<evidence type="ECO:0000259" key="6">
    <source>
        <dbReference type="Pfam" id="PF07992"/>
    </source>
</evidence>
<keyword evidence="8" id="KW-1185">Reference proteome</keyword>
<evidence type="ECO:0000256" key="3">
    <source>
        <dbReference type="ARBA" id="ARBA00022630"/>
    </source>
</evidence>
<dbReference type="InterPro" id="IPR051169">
    <property type="entry name" value="NADH-Q_oxidoreductase"/>
</dbReference>
<dbReference type="EMBL" id="VOAH01000007">
    <property type="protein sequence ID" value="TVP40573.1"/>
    <property type="molecule type" value="Genomic_DNA"/>
</dbReference>
<evidence type="ECO:0000313" key="7">
    <source>
        <dbReference type="EMBL" id="TVP40573.1"/>
    </source>
</evidence>
<evidence type="ECO:0000256" key="5">
    <source>
        <dbReference type="ARBA" id="ARBA00023002"/>
    </source>
</evidence>
<dbReference type="AlphaFoldDB" id="A0A557SVG1"/>
<gene>
    <name evidence="7" type="ORF">NARC_70154</name>
</gene>
<dbReference type="RefSeq" id="WP_144731196.1">
    <property type="nucleotide sequence ID" value="NZ_ML675583.1"/>
</dbReference>
<evidence type="ECO:0000313" key="8">
    <source>
        <dbReference type="Proteomes" id="UP000315289"/>
    </source>
</evidence>
<feature type="domain" description="FAD/NAD(P)-binding" evidence="6">
    <location>
        <begin position="7"/>
        <end position="311"/>
    </location>
</feature>
<dbReference type="PANTHER" id="PTHR42913:SF3">
    <property type="entry name" value="64 KDA MITOCHONDRIAL NADH DEHYDROGENASE (EUROFUNG)"/>
    <property type="match status" value="1"/>
</dbReference>
<dbReference type="SUPFAM" id="SSF51905">
    <property type="entry name" value="FAD/NAD(P)-binding domain"/>
    <property type="match status" value="2"/>
</dbReference>
<sequence length="419" mass="46651">MSASKKKIVILGAGYAGIFLSTNLSSKLDKDSNEIILIDRNNYHQLMQEIHLVASGFRTAEQLKIPISSLIQGKNVHFIQDDIKRIVPDKSLISLNSGDIKYDELIVCLGSSTKYFNIPGADKYTLPIRSIYDASIIHDHISKIISEENKKHNIVIVGAGATGVSLGSSLAEMINASPNKSNIKVNIIEATSTILPGWDIRVKNKTEEILKVKGIRIFHNSLVERVEEHTLFLKDGLEINSSLIIWTAGVRGYNIDIEPTIDKTNDGRIIVNEYCQTNQYKNIYSIGDLAAMKNTKGALYPPLAQIAVRQARYLADNIAEYHIEGNNPKEKFDYEIKAQIISVGSDEYVGLLNNYVVSGDLAKMIDEFTKQTYMKSLKTGGKNISVNLYENDFFSQVMAGITFAGFTFFKGLEKLEKLA</sequence>
<dbReference type="InterPro" id="IPR023753">
    <property type="entry name" value="FAD/NAD-binding_dom"/>
</dbReference>
<dbReference type="InterPro" id="IPR036188">
    <property type="entry name" value="FAD/NAD-bd_sf"/>
</dbReference>
<dbReference type="Gene3D" id="3.50.50.100">
    <property type="match status" value="1"/>
</dbReference>
<dbReference type="PRINTS" id="PR00411">
    <property type="entry name" value="PNDRDTASEI"/>
</dbReference>
<evidence type="ECO:0000256" key="4">
    <source>
        <dbReference type="ARBA" id="ARBA00022827"/>
    </source>
</evidence>
<name>A0A557SVG1_9ARCH</name>
<accession>A0A557SVG1</accession>
<dbReference type="Pfam" id="PF07992">
    <property type="entry name" value="Pyr_redox_2"/>
    <property type="match status" value="1"/>
</dbReference>
<reference evidence="7 8" key="1">
    <citation type="journal article" date="2019" name="Front. Microbiol.">
        <title>Ammonia Oxidation by the Arctic Terrestrial Thaumarchaeote Candidatus Nitrosocosmicus arcticus Is Stimulated by Increasing Temperatures.</title>
        <authorList>
            <person name="Alves R.J.E."/>
            <person name="Kerou M."/>
            <person name="Zappe A."/>
            <person name="Bittner R."/>
            <person name="Abby S.S."/>
            <person name="Schmidt H.A."/>
            <person name="Pfeifer K."/>
            <person name="Schleper C."/>
        </authorList>
    </citation>
    <scope>NUCLEOTIDE SEQUENCE [LARGE SCALE GENOMIC DNA]</scope>
    <source>
        <strain evidence="7 8">Kfb</strain>
    </source>
</reference>
<dbReference type="PANTHER" id="PTHR42913">
    <property type="entry name" value="APOPTOSIS-INDUCING FACTOR 1"/>
    <property type="match status" value="1"/>
</dbReference>
<protein>
    <submittedName>
        <fullName evidence="7">NADH dehydrogenase, FAD-containing subunit</fullName>
    </submittedName>
</protein>
<evidence type="ECO:0000256" key="2">
    <source>
        <dbReference type="ARBA" id="ARBA00005272"/>
    </source>
</evidence>
<comment type="cofactor">
    <cofactor evidence="1">
        <name>FAD</name>
        <dbReference type="ChEBI" id="CHEBI:57692"/>
    </cofactor>
</comment>
<comment type="caution">
    <text evidence="7">The sequence shown here is derived from an EMBL/GenBank/DDBJ whole genome shotgun (WGS) entry which is preliminary data.</text>
</comment>
<dbReference type="OrthoDB" id="6639at2157"/>
<dbReference type="PRINTS" id="PR00368">
    <property type="entry name" value="FADPNR"/>
</dbReference>
<evidence type="ECO:0000256" key="1">
    <source>
        <dbReference type="ARBA" id="ARBA00001974"/>
    </source>
</evidence>
<keyword evidence="5" id="KW-0560">Oxidoreductase</keyword>
<proteinExistence type="inferred from homology"/>
<organism evidence="7 8">
    <name type="scientific">Candidatus Nitrosocosmicus arcticus</name>
    <dbReference type="NCBI Taxonomy" id="2035267"/>
    <lineage>
        <taxon>Archaea</taxon>
        <taxon>Nitrososphaerota</taxon>
        <taxon>Nitrososphaeria</taxon>
        <taxon>Nitrososphaerales</taxon>
        <taxon>Nitrososphaeraceae</taxon>
        <taxon>Candidatus Nitrosocosmicus</taxon>
    </lineage>
</organism>